<accession>A0A081KDS8</accession>
<dbReference type="PANTHER" id="PTHR43126">
    <property type="entry name" value="D-ALANYL-D-ALANINE DIPEPTIDASE"/>
    <property type="match status" value="1"/>
</dbReference>
<dbReference type="eggNOG" id="COG2173">
    <property type="taxonomic scope" value="Bacteria"/>
</dbReference>
<evidence type="ECO:0000256" key="3">
    <source>
        <dbReference type="ARBA" id="ARBA00022723"/>
    </source>
</evidence>
<feature type="binding site" evidence="9">
    <location>
        <position position="101"/>
    </location>
    <ligand>
        <name>Zn(2+)</name>
        <dbReference type="ChEBI" id="CHEBI:29105"/>
        <note>catalytic</note>
    </ligand>
</feature>
<dbReference type="InterPro" id="IPR009045">
    <property type="entry name" value="Zn_M74/Hedgehog-like"/>
</dbReference>
<keyword evidence="3 9" id="KW-0479">Metal-binding</keyword>
<evidence type="ECO:0000256" key="4">
    <source>
        <dbReference type="ARBA" id="ARBA00022801"/>
    </source>
</evidence>
<dbReference type="AlphaFoldDB" id="A0A081KDS8"/>
<feature type="site" description="Transition state stabilizer" evidence="9">
    <location>
        <position position="73"/>
    </location>
</feature>
<proteinExistence type="inferred from homology"/>
<dbReference type="HAMAP" id="MF_01924">
    <property type="entry name" value="A_A_dipeptidase"/>
    <property type="match status" value="1"/>
</dbReference>
<dbReference type="EMBL" id="JOJP01000001">
    <property type="protein sequence ID" value="KEI72304.1"/>
    <property type="molecule type" value="Genomic_DNA"/>
</dbReference>
<feature type="binding site" evidence="9">
    <location>
        <position position="108"/>
    </location>
    <ligand>
        <name>Zn(2+)</name>
        <dbReference type="ChEBI" id="CHEBI:29105"/>
        <note>catalytic</note>
    </ligand>
</feature>
<dbReference type="PIRSF" id="PIRSF026671">
    <property type="entry name" value="AA_dipeptidase"/>
    <property type="match status" value="1"/>
</dbReference>
<dbReference type="GO" id="GO:0160237">
    <property type="term" value="F:D-Ala-D-Ala dipeptidase activity"/>
    <property type="evidence" value="ECO:0007669"/>
    <property type="project" value="UniProtKB-EC"/>
</dbReference>
<reference evidence="11 12" key="1">
    <citation type="submission" date="2014-06" db="EMBL/GenBank/DDBJ databases">
        <title>Whole Genome Sequences of Three Symbiotic Endozoicomonas Bacteria.</title>
        <authorList>
            <person name="Neave M.J."/>
            <person name="Apprill A."/>
            <person name="Voolstra C.R."/>
        </authorList>
    </citation>
    <scope>NUCLEOTIDE SEQUENCE [LARGE SCALE GENOMIC DNA]</scope>
    <source>
        <strain evidence="11 12">DSM 22380</strain>
    </source>
</reference>
<comment type="function">
    <text evidence="9 10">Catalyzes hydrolysis of the D-alanyl-D-alanine dipeptide.</text>
</comment>
<protein>
    <recommendedName>
        <fullName evidence="9 10">D-alanyl-D-alanine dipeptidase</fullName>
        <shortName evidence="9 10">D-Ala-D-Ala dipeptidase</shortName>
        <ecNumber evidence="9 10">3.4.13.22</ecNumber>
    </recommendedName>
</protein>
<evidence type="ECO:0000313" key="11">
    <source>
        <dbReference type="EMBL" id="KEI72304.1"/>
    </source>
</evidence>
<name>A0A081KDS8_9GAMM</name>
<organism evidence="11 12">
    <name type="scientific">Endozoicomonas elysicola</name>
    <dbReference type="NCBI Taxonomy" id="305900"/>
    <lineage>
        <taxon>Bacteria</taxon>
        <taxon>Pseudomonadati</taxon>
        <taxon>Pseudomonadota</taxon>
        <taxon>Gammaproteobacteria</taxon>
        <taxon>Oceanospirillales</taxon>
        <taxon>Endozoicomonadaceae</taxon>
        <taxon>Endozoicomonas</taxon>
    </lineage>
</organism>
<keyword evidence="2 9" id="KW-0645">Protease</keyword>
<evidence type="ECO:0000256" key="8">
    <source>
        <dbReference type="ARBA" id="ARBA00023316"/>
    </source>
</evidence>
<comment type="caution">
    <text evidence="11">The sequence shown here is derived from an EMBL/GenBank/DDBJ whole genome shotgun (WGS) entry which is preliminary data.</text>
</comment>
<dbReference type="GO" id="GO:0008237">
    <property type="term" value="F:metallopeptidase activity"/>
    <property type="evidence" value="ECO:0007669"/>
    <property type="project" value="UniProtKB-KW"/>
</dbReference>
<comment type="catalytic activity">
    <reaction evidence="1 9 10">
        <text>D-alanyl-D-alanine + H2O = 2 D-alanine</text>
        <dbReference type="Rhea" id="RHEA:20661"/>
        <dbReference type="ChEBI" id="CHEBI:15377"/>
        <dbReference type="ChEBI" id="CHEBI:57416"/>
        <dbReference type="ChEBI" id="CHEBI:57822"/>
        <dbReference type="EC" id="3.4.13.22"/>
    </reaction>
</comment>
<comment type="similarity">
    <text evidence="9 10">Belongs to the peptidase M15D family.</text>
</comment>
<evidence type="ECO:0000256" key="9">
    <source>
        <dbReference type="HAMAP-Rule" id="MF_01924"/>
    </source>
</evidence>
<dbReference type="SUPFAM" id="SSF55166">
    <property type="entry name" value="Hedgehog/DD-peptidase"/>
    <property type="match status" value="1"/>
</dbReference>
<evidence type="ECO:0000313" key="12">
    <source>
        <dbReference type="Proteomes" id="UP000027997"/>
    </source>
</evidence>
<gene>
    <name evidence="9" type="primary">ddpX</name>
    <name evidence="11" type="ORF">GV64_17625</name>
</gene>
<dbReference type="Pfam" id="PF01427">
    <property type="entry name" value="Peptidase_M15"/>
    <property type="match status" value="1"/>
</dbReference>
<evidence type="ECO:0000256" key="6">
    <source>
        <dbReference type="ARBA" id="ARBA00022997"/>
    </source>
</evidence>
<evidence type="ECO:0000256" key="7">
    <source>
        <dbReference type="ARBA" id="ARBA00023049"/>
    </source>
</evidence>
<dbReference type="PANTHER" id="PTHR43126:SF1">
    <property type="entry name" value="D-ALANYL-D-ALANINE DIPEPTIDASE"/>
    <property type="match status" value="1"/>
</dbReference>
<feature type="binding site" evidence="9">
    <location>
        <position position="168"/>
    </location>
    <ligand>
        <name>Zn(2+)</name>
        <dbReference type="ChEBI" id="CHEBI:29105"/>
        <note>catalytic</note>
    </ligand>
</feature>
<dbReference type="GO" id="GO:0008270">
    <property type="term" value="F:zinc ion binding"/>
    <property type="evidence" value="ECO:0007669"/>
    <property type="project" value="UniProtKB-UniRule"/>
</dbReference>
<evidence type="ECO:0000256" key="10">
    <source>
        <dbReference type="PIRNR" id="PIRNR026671"/>
    </source>
</evidence>
<dbReference type="STRING" id="305900.GV64_17625"/>
<dbReference type="GO" id="GO:0006508">
    <property type="term" value="P:proteolysis"/>
    <property type="evidence" value="ECO:0007669"/>
    <property type="project" value="UniProtKB-KW"/>
</dbReference>
<keyword evidence="4 9" id="KW-0378">Hydrolase</keyword>
<keyword evidence="5 9" id="KW-0862">Zinc</keyword>
<dbReference type="NCBIfam" id="NF007557">
    <property type="entry name" value="PRK10178.1"/>
    <property type="match status" value="1"/>
</dbReference>
<evidence type="ECO:0000256" key="5">
    <source>
        <dbReference type="ARBA" id="ARBA00022833"/>
    </source>
</evidence>
<evidence type="ECO:0000256" key="2">
    <source>
        <dbReference type="ARBA" id="ARBA00022670"/>
    </source>
</evidence>
<evidence type="ECO:0000256" key="1">
    <source>
        <dbReference type="ARBA" id="ARBA00001362"/>
    </source>
</evidence>
<keyword evidence="7 9" id="KW-0482">Metalloprotease</keyword>
<dbReference type="RefSeq" id="WP_020583784.1">
    <property type="nucleotide sequence ID" value="NZ_JOJP01000001.1"/>
</dbReference>
<dbReference type="CDD" id="cd14840">
    <property type="entry name" value="D-Ala-D-Ala_dipeptidase_Aad"/>
    <property type="match status" value="1"/>
</dbReference>
<dbReference type="Gene3D" id="3.30.1380.10">
    <property type="match status" value="1"/>
</dbReference>
<keyword evidence="6 9" id="KW-0224">Dipeptidase</keyword>
<comment type="cofactor">
    <cofactor evidence="9">
        <name>Zn(2+)</name>
        <dbReference type="ChEBI" id="CHEBI:29105"/>
    </cofactor>
    <text evidence="9">Binds 1 zinc ion per subunit.</text>
</comment>
<dbReference type="GO" id="GO:0071555">
    <property type="term" value="P:cell wall organization"/>
    <property type="evidence" value="ECO:0007669"/>
    <property type="project" value="UniProtKB-KW"/>
</dbReference>
<dbReference type="EC" id="3.4.13.22" evidence="9 10"/>
<dbReference type="InterPro" id="IPR000755">
    <property type="entry name" value="A_A_dipeptidase"/>
</dbReference>
<dbReference type="Proteomes" id="UP000027997">
    <property type="component" value="Unassembled WGS sequence"/>
</dbReference>
<keyword evidence="12" id="KW-1185">Reference proteome</keyword>
<keyword evidence="8 10" id="KW-0961">Cell wall biogenesis/degradation</keyword>
<feature type="active site" description="Proton donor/acceptor" evidence="9">
    <location>
        <position position="165"/>
    </location>
</feature>
<sequence>MTTSVSSKLTLITEQQYSVEIDMAYTTNNNFTGRPVYTSADCYLHPAAAQGLKRAIALLKPLNMKLKVWDTFRPREAQAELFRFMPDPNYVSDPETGVCTHCRGVAIDLTIIDHYGRELDMGTEFDDFRPLAHHGNEQVSEEAQRNRLLLAGVMNIAGFDTIDTEWWHYQLPDAMNYPIIRPNEMP</sequence>